<organism evidence="1 2">
    <name type="scientific">Linum trigynum</name>
    <dbReference type="NCBI Taxonomy" id="586398"/>
    <lineage>
        <taxon>Eukaryota</taxon>
        <taxon>Viridiplantae</taxon>
        <taxon>Streptophyta</taxon>
        <taxon>Embryophyta</taxon>
        <taxon>Tracheophyta</taxon>
        <taxon>Spermatophyta</taxon>
        <taxon>Magnoliopsida</taxon>
        <taxon>eudicotyledons</taxon>
        <taxon>Gunneridae</taxon>
        <taxon>Pentapetalae</taxon>
        <taxon>rosids</taxon>
        <taxon>fabids</taxon>
        <taxon>Malpighiales</taxon>
        <taxon>Linaceae</taxon>
        <taxon>Linum</taxon>
    </lineage>
</organism>
<gene>
    <name evidence="1" type="ORF">LTRI10_LOCUS4583</name>
</gene>
<sequence length="91" mass="9671">MMGSCEAANKVSLRFWANGLITFLDGARREMMEREATSKIGECGSVVGSRLKGCGETPPTMTSSEQQSALFGGNGVAVAFGSFESPNKWIC</sequence>
<dbReference type="EMBL" id="OZ034813">
    <property type="protein sequence ID" value="CAL1356916.1"/>
    <property type="molecule type" value="Genomic_DNA"/>
</dbReference>
<reference evidence="1 2" key="1">
    <citation type="submission" date="2024-04" db="EMBL/GenBank/DDBJ databases">
        <authorList>
            <person name="Fracassetti M."/>
        </authorList>
    </citation>
    <scope>NUCLEOTIDE SEQUENCE [LARGE SCALE GENOMIC DNA]</scope>
</reference>
<protein>
    <submittedName>
        <fullName evidence="1">Uncharacterized protein</fullName>
    </submittedName>
</protein>
<evidence type="ECO:0000313" key="2">
    <source>
        <dbReference type="Proteomes" id="UP001497516"/>
    </source>
</evidence>
<keyword evidence="2" id="KW-1185">Reference proteome</keyword>
<accession>A0AAV2CLL4</accession>
<name>A0AAV2CLL4_9ROSI</name>
<evidence type="ECO:0000313" key="1">
    <source>
        <dbReference type="EMBL" id="CAL1356916.1"/>
    </source>
</evidence>
<dbReference type="Proteomes" id="UP001497516">
    <property type="component" value="Chromosome 1"/>
</dbReference>
<dbReference type="AlphaFoldDB" id="A0AAV2CLL4"/>
<proteinExistence type="predicted"/>